<accession>A0AA39V1G2</accession>
<dbReference type="Proteomes" id="UP001166286">
    <property type="component" value="Unassembled WGS sequence"/>
</dbReference>
<dbReference type="AlphaFoldDB" id="A0AA39V1G2"/>
<comment type="caution">
    <text evidence="1">The sequence shown here is derived from an EMBL/GenBank/DDBJ whole genome shotgun (WGS) entry which is preliminary data.</text>
</comment>
<keyword evidence="2" id="KW-1185">Reference proteome</keyword>
<organism evidence="1 2">
    <name type="scientific">Cladonia borealis</name>
    <dbReference type="NCBI Taxonomy" id="184061"/>
    <lineage>
        <taxon>Eukaryota</taxon>
        <taxon>Fungi</taxon>
        <taxon>Dikarya</taxon>
        <taxon>Ascomycota</taxon>
        <taxon>Pezizomycotina</taxon>
        <taxon>Lecanoromycetes</taxon>
        <taxon>OSLEUM clade</taxon>
        <taxon>Lecanoromycetidae</taxon>
        <taxon>Lecanorales</taxon>
        <taxon>Lecanorineae</taxon>
        <taxon>Cladoniaceae</taxon>
        <taxon>Cladonia</taxon>
    </lineage>
</organism>
<evidence type="ECO:0000313" key="2">
    <source>
        <dbReference type="Proteomes" id="UP001166286"/>
    </source>
</evidence>
<sequence length="216" mass="24100">MVKRNLKSQAHRPENAIGSERIYLSVLRQELDLWYRIHVLLYDLNNVANDPSSEKRICSTTNELYISGPYFTDSEAIRIRTAIVNGVHGNADEAIDPATNVTVGAEEGETTGGSVSDGTLSTLNKDATVEEVIHTRLGNFFNKRKASGDARPCRPHDMLPIYLSIFSVGKEELSDDRFLSRLRRSGLGDCRATEGNRVEDQFMKRGKGKKKGKKDN</sequence>
<name>A0AA39V1G2_9LECA</name>
<proteinExistence type="predicted"/>
<reference evidence="1" key="1">
    <citation type="submission" date="2023-03" db="EMBL/GenBank/DDBJ databases">
        <title>Complete genome of Cladonia borealis.</title>
        <authorList>
            <person name="Park H."/>
        </authorList>
    </citation>
    <scope>NUCLEOTIDE SEQUENCE</scope>
    <source>
        <strain evidence="1">ANT050790</strain>
    </source>
</reference>
<dbReference type="EMBL" id="JAFEKC020000011">
    <property type="protein sequence ID" value="KAK0512052.1"/>
    <property type="molecule type" value="Genomic_DNA"/>
</dbReference>
<evidence type="ECO:0000313" key="1">
    <source>
        <dbReference type="EMBL" id="KAK0512052.1"/>
    </source>
</evidence>
<protein>
    <submittedName>
        <fullName evidence="1">Uncharacterized protein</fullName>
    </submittedName>
</protein>
<gene>
    <name evidence="1" type="ORF">JMJ35_005180</name>
</gene>